<protein>
    <recommendedName>
        <fullName evidence="3">Lysogenic protein</fullName>
    </recommendedName>
</protein>
<dbReference type="Proteomes" id="UP000042054">
    <property type="component" value="Unassembled WGS sequence"/>
</dbReference>
<evidence type="ECO:0008006" key="3">
    <source>
        <dbReference type="Google" id="ProtNLM"/>
    </source>
</evidence>
<gene>
    <name evidence="1" type="ORF">ERS008555_01768</name>
</gene>
<organism evidence="1 2">
    <name type="scientific">Yersinia rohdei</name>
    <dbReference type="NCBI Taxonomy" id="29485"/>
    <lineage>
        <taxon>Bacteria</taxon>
        <taxon>Pseudomonadati</taxon>
        <taxon>Pseudomonadota</taxon>
        <taxon>Gammaproteobacteria</taxon>
        <taxon>Enterobacterales</taxon>
        <taxon>Yersiniaceae</taxon>
        <taxon>Yersinia</taxon>
    </lineage>
</organism>
<accession>A0A0U1HSP5</accession>
<name>A0A0U1HSP5_YERRO</name>
<reference evidence="1 2" key="1">
    <citation type="submission" date="2015-03" db="EMBL/GenBank/DDBJ databases">
        <authorList>
            <person name="Murphy D."/>
        </authorList>
    </citation>
    <scope>NUCLEOTIDE SEQUENCE [LARGE SCALE GENOMIC DNA]</scope>
    <source>
        <strain evidence="1 2">68/02</strain>
    </source>
</reference>
<dbReference type="OrthoDB" id="7593068at2"/>
<sequence length="232" mass="26960">MNLTLISSITSGVLAIVAVGITAYNQNRINKINQSLEVRKKHQYYIEPLIRSASDLQSRIYNILEGGFIEGYYHNGSKRHQEYVINNTIFIFAQFFAWAEAARIDIQYLNLEKNNRMRKFTELQNNINSLIQTDRLGSSFMFFTGEQRAIGERMLTLTESGFNCIGYGEFIKANSFINEPFFIELRNEVFGITKNINSYRSRLLKLQHALIDLINFLDPDEVRFNGKKFKKI</sequence>
<dbReference type="RefSeq" id="WP_050534903.1">
    <property type="nucleotide sequence ID" value="NZ_CABIHQ010000033.1"/>
</dbReference>
<dbReference type="AlphaFoldDB" id="A0A0U1HSP5"/>
<evidence type="ECO:0000313" key="1">
    <source>
        <dbReference type="EMBL" id="CQI89743.1"/>
    </source>
</evidence>
<evidence type="ECO:0000313" key="2">
    <source>
        <dbReference type="Proteomes" id="UP000042054"/>
    </source>
</evidence>
<proteinExistence type="predicted"/>
<dbReference type="EMBL" id="CTKE01000007">
    <property type="protein sequence ID" value="CQI89743.1"/>
    <property type="molecule type" value="Genomic_DNA"/>
</dbReference>